<feature type="transmembrane region" description="Helical" evidence="1">
    <location>
        <begin position="269"/>
        <end position="292"/>
    </location>
</feature>
<dbReference type="Pfam" id="PF00535">
    <property type="entry name" value="Glycos_transf_2"/>
    <property type="match status" value="1"/>
</dbReference>
<keyword evidence="3" id="KW-0808">Transferase</keyword>
<organism evidence="3 4">
    <name type="scientific">Intestinibacter bartlettii</name>
    <dbReference type="NCBI Taxonomy" id="261299"/>
    <lineage>
        <taxon>Bacteria</taxon>
        <taxon>Bacillati</taxon>
        <taxon>Bacillota</taxon>
        <taxon>Clostridia</taxon>
        <taxon>Peptostreptococcales</taxon>
        <taxon>Peptostreptococcaceae</taxon>
        <taxon>Intestinibacter</taxon>
    </lineage>
</organism>
<accession>A0ABS6DZP2</accession>
<evidence type="ECO:0000313" key="3">
    <source>
        <dbReference type="EMBL" id="MBU5337312.1"/>
    </source>
</evidence>
<protein>
    <submittedName>
        <fullName evidence="3">Glycosyltransferase</fullName>
        <ecNumber evidence="3">2.4.-.-</ecNumber>
    </submittedName>
</protein>
<dbReference type="RefSeq" id="WP_216571880.1">
    <property type="nucleotide sequence ID" value="NZ_JAHLOQ010000048.1"/>
</dbReference>
<dbReference type="InterPro" id="IPR001173">
    <property type="entry name" value="Glyco_trans_2-like"/>
</dbReference>
<proteinExistence type="predicted"/>
<dbReference type="Proteomes" id="UP001196301">
    <property type="component" value="Unassembled WGS sequence"/>
</dbReference>
<evidence type="ECO:0000256" key="1">
    <source>
        <dbReference type="SAM" id="Phobius"/>
    </source>
</evidence>
<name>A0ABS6DZP2_9FIRM</name>
<dbReference type="EMBL" id="JAHLOQ010000048">
    <property type="protein sequence ID" value="MBU5337312.1"/>
    <property type="molecule type" value="Genomic_DNA"/>
</dbReference>
<keyword evidence="4" id="KW-1185">Reference proteome</keyword>
<keyword evidence="1" id="KW-0812">Transmembrane</keyword>
<evidence type="ECO:0000259" key="2">
    <source>
        <dbReference type="Pfam" id="PF00535"/>
    </source>
</evidence>
<keyword evidence="1" id="KW-0472">Membrane</keyword>
<dbReference type="GO" id="GO:0016757">
    <property type="term" value="F:glycosyltransferase activity"/>
    <property type="evidence" value="ECO:0007669"/>
    <property type="project" value="UniProtKB-KW"/>
</dbReference>
<sequence length="332" mass="38896">MEINYSVVIRTIGKAGEKYQKLLTSIERLEPKPIEVIVVLPEGYALPKERIGSGLEETFIYCKKGMVEQRLVGIENAKGEYLFVCDDDVMFDKDFIQRLYKPLSKGIAKISAAPLISFLPQPGIRSIYNNISSSAVQTIFNKNKYVHILKSSGWSYNRNLDFDNEVYYETESLPWTCFFAEKKALDSINFRNEIWLDKYGYASMDDQVMFYKAYLMGIKSVVVSNAKYIHMDAMTSRKENNNIADRVFFASGFNRFIFWHRFIYFNGNFILKCLSVLSFLYYILFNTVYLTLKGIKNKEFIRRNKLIYKGYREAKKYIKTSEYKSLEKINFK</sequence>
<dbReference type="EC" id="2.4.-.-" evidence="3"/>
<comment type="caution">
    <text evidence="3">The sequence shown here is derived from an EMBL/GenBank/DDBJ whole genome shotgun (WGS) entry which is preliminary data.</text>
</comment>
<evidence type="ECO:0000313" key="4">
    <source>
        <dbReference type="Proteomes" id="UP001196301"/>
    </source>
</evidence>
<keyword evidence="1" id="KW-1133">Transmembrane helix</keyword>
<reference evidence="3 4" key="1">
    <citation type="submission" date="2021-06" db="EMBL/GenBank/DDBJ databases">
        <authorList>
            <person name="Sun Q."/>
            <person name="Li D."/>
        </authorList>
    </citation>
    <scope>NUCLEOTIDE SEQUENCE [LARGE SCALE GENOMIC DNA]</scope>
    <source>
        <strain evidence="3 4">N19</strain>
    </source>
</reference>
<feature type="domain" description="Glycosyltransferase 2-like" evidence="2">
    <location>
        <begin position="64"/>
        <end position="110"/>
    </location>
</feature>
<gene>
    <name evidence="3" type="ORF">KQI20_12750</name>
</gene>
<keyword evidence="3" id="KW-0328">Glycosyltransferase</keyword>